<proteinExistence type="predicted"/>
<evidence type="ECO:0000313" key="2">
    <source>
        <dbReference type="Proteomes" id="UP000237846"/>
    </source>
</evidence>
<sequence length="133" mass="15118">MATAAWPLQVAVITRLRADPELTAMCGVYDNVPEPAPYPHVAVGEVVEEPDDTHDNQGLTVALTLHVWSKYRGYAETATILAHLDRLLDRRPLAVDGFQDVTVFREWSRLVRDPDPTIRHCPVRYRVWLSTEE</sequence>
<dbReference type="Proteomes" id="UP000237846">
    <property type="component" value="Unassembled WGS sequence"/>
</dbReference>
<gene>
    <name evidence="1" type="ORF">CLV72_11619</name>
</gene>
<keyword evidence="2" id="KW-1185">Reference proteome</keyword>
<dbReference type="Gene3D" id="3.30.2000.30">
    <property type="match status" value="1"/>
</dbReference>
<evidence type="ECO:0000313" key="1">
    <source>
        <dbReference type="EMBL" id="PRX90823.1"/>
    </source>
</evidence>
<dbReference type="RefSeq" id="WP_106253773.1">
    <property type="nucleotide sequence ID" value="NZ_PVZC01000016.1"/>
</dbReference>
<dbReference type="Pfam" id="PF11367">
    <property type="entry name" value="Tail_completion_gp17"/>
    <property type="match status" value="1"/>
</dbReference>
<reference evidence="1 2" key="1">
    <citation type="submission" date="2018-03" db="EMBL/GenBank/DDBJ databases">
        <title>Genomic Encyclopedia of Archaeal and Bacterial Type Strains, Phase II (KMG-II): from individual species to whole genera.</title>
        <authorList>
            <person name="Goeker M."/>
        </authorList>
    </citation>
    <scope>NUCLEOTIDE SEQUENCE [LARGE SCALE GENOMIC DNA]</scope>
    <source>
        <strain evidence="1 2">DSM 45601</strain>
    </source>
</reference>
<organism evidence="1 2">
    <name type="scientific">Allonocardiopsis opalescens</name>
    <dbReference type="NCBI Taxonomy" id="1144618"/>
    <lineage>
        <taxon>Bacteria</taxon>
        <taxon>Bacillati</taxon>
        <taxon>Actinomycetota</taxon>
        <taxon>Actinomycetes</taxon>
        <taxon>Streptosporangiales</taxon>
        <taxon>Allonocardiopsis</taxon>
    </lineage>
</organism>
<dbReference type="EMBL" id="PVZC01000016">
    <property type="protein sequence ID" value="PRX90823.1"/>
    <property type="molecule type" value="Genomic_DNA"/>
</dbReference>
<dbReference type="InterPro" id="IPR053745">
    <property type="entry name" value="Viral_Tail_Comp_sf"/>
</dbReference>
<dbReference type="OrthoDB" id="7630456at2"/>
<protein>
    <submittedName>
        <fullName evidence="1">Uncharacterized protein DUF3168</fullName>
    </submittedName>
</protein>
<name>A0A2T0PPK0_9ACTN</name>
<accession>A0A2T0PPK0</accession>
<comment type="caution">
    <text evidence="1">The sequence shown here is derived from an EMBL/GenBank/DDBJ whole genome shotgun (WGS) entry which is preliminary data.</text>
</comment>
<dbReference type="AlphaFoldDB" id="A0A2T0PPK0"/>
<dbReference type="InterPro" id="IPR021508">
    <property type="entry name" value="Gp17-like"/>
</dbReference>